<dbReference type="EMBL" id="FPKR01000009">
    <property type="protein sequence ID" value="SFZ77473.1"/>
    <property type="molecule type" value="Genomic_DNA"/>
</dbReference>
<protein>
    <submittedName>
        <fullName evidence="3">Lysophospholipase L1</fullName>
    </submittedName>
</protein>
<dbReference type="Proteomes" id="UP000186513">
    <property type="component" value="Unassembled WGS sequence"/>
</dbReference>
<dbReference type="PANTHER" id="PTHR30383:SF24">
    <property type="entry name" value="THIOESTERASE 1_PROTEASE 1_LYSOPHOSPHOLIPASE L1"/>
    <property type="match status" value="1"/>
</dbReference>
<dbReference type="InterPro" id="IPR013830">
    <property type="entry name" value="SGNH_hydro"/>
</dbReference>
<gene>
    <name evidence="3" type="ORF">SAMN02745887_02442</name>
</gene>
<dbReference type="PANTHER" id="PTHR30383">
    <property type="entry name" value="THIOESTERASE 1/PROTEASE 1/LYSOPHOSPHOLIPASE L1"/>
    <property type="match status" value="1"/>
</dbReference>
<feature type="domain" description="SGNH hydrolase-type esterase" evidence="2">
    <location>
        <begin position="36"/>
        <end position="188"/>
    </location>
</feature>
<evidence type="ECO:0000256" key="1">
    <source>
        <dbReference type="SAM" id="SignalP"/>
    </source>
</evidence>
<dbReference type="Pfam" id="PF13472">
    <property type="entry name" value="Lipase_GDSL_2"/>
    <property type="match status" value="1"/>
</dbReference>
<dbReference type="PROSITE" id="PS51257">
    <property type="entry name" value="PROKAR_LIPOPROTEIN"/>
    <property type="match status" value="1"/>
</dbReference>
<dbReference type="Gene3D" id="3.40.50.1110">
    <property type="entry name" value="SGNH hydrolase"/>
    <property type="match status" value="1"/>
</dbReference>
<reference evidence="3 4" key="1">
    <citation type="submission" date="2016-11" db="EMBL/GenBank/DDBJ databases">
        <authorList>
            <person name="Jaros S."/>
            <person name="Januszkiewicz K."/>
            <person name="Wedrychowicz H."/>
        </authorList>
    </citation>
    <scope>NUCLEOTIDE SEQUENCE [LARGE SCALE GENOMIC DNA]</scope>
    <source>
        <strain evidence="3 4">DSM 18899</strain>
    </source>
</reference>
<dbReference type="GO" id="GO:0004622">
    <property type="term" value="F:phosphatidylcholine lysophospholipase activity"/>
    <property type="evidence" value="ECO:0007669"/>
    <property type="project" value="TreeGrafter"/>
</dbReference>
<keyword evidence="1" id="KW-0732">Signal</keyword>
<dbReference type="InterPro" id="IPR051532">
    <property type="entry name" value="Ester_Hydrolysis_Enzymes"/>
</dbReference>
<dbReference type="RefSeq" id="WP_072428949.1">
    <property type="nucleotide sequence ID" value="NZ_FPKR01000009.1"/>
</dbReference>
<accession>A0A1K2HLN2</accession>
<proteinExistence type="predicted"/>
<keyword evidence="4" id="KW-1185">Reference proteome</keyword>
<name>A0A1K2HLN2_9NEIS</name>
<evidence type="ECO:0000259" key="2">
    <source>
        <dbReference type="Pfam" id="PF13472"/>
    </source>
</evidence>
<evidence type="ECO:0000313" key="3">
    <source>
        <dbReference type="EMBL" id="SFZ77473.1"/>
    </source>
</evidence>
<dbReference type="CDD" id="cd01822">
    <property type="entry name" value="Lysophospholipase_L1_like"/>
    <property type="match status" value="1"/>
</dbReference>
<dbReference type="AlphaFoldDB" id="A0A1K2HLN2"/>
<dbReference type="SUPFAM" id="SSF52266">
    <property type="entry name" value="SGNH hydrolase"/>
    <property type="match status" value="1"/>
</dbReference>
<dbReference type="InterPro" id="IPR036514">
    <property type="entry name" value="SGNH_hydro_sf"/>
</dbReference>
<evidence type="ECO:0000313" key="4">
    <source>
        <dbReference type="Proteomes" id="UP000186513"/>
    </source>
</evidence>
<organism evidence="3 4">
    <name type="scientific">Chitinimonas taiwanensis DSM 18899</name>
    <dbReference type="NCBI Taxonomy" id="1121279"/>
    <lineage>
        <taxon>Bacteria</taxon>
        <taxon>Pseudomonadati</taxon>
        <taxon>Pseudomonadota</taxon>
        <taxon>Betaproteobacteria</taxon>
        <taxon>Neisseriales</taxon>
        <taxon>Chitinibacteraceae</taxon>
        <taxon>Chitinimonas</taxon>
    </lineage>
</organism>
<dbReference type="OrthoDB" id="9786188at2"/>
<feature type="signal peptide" evidence="1">
    <location>
        <begin position="1"/>
        <end position="23"/>
    </location>
</feature>
<sequence length="205" mass="21663">MPVLRHLCLLLLIALLAACGQQATLPRLTDGATILAFGDSITYGTGATPEESYPAQLAKLSGRVVINAGVPGNTSADGLARLADTLDEQESKPALLILGLGGNDFLRRLPEAETVANLRAMLDEAKRRQLPVLLLATPKPGFGLKVPDFYQELAKEYAIPLEDEALADILADNQSKSDLIHPNAAGYQQLAAAVAEALRDAGALK</sequence>
<dbReference type="STRING" id="1121279.SAMN02745887_02442"/>
<feature type="chain" id="PRO_5012950338" evidence="1">
    <location>
        <begin position="24"/>
        <end position="205"/>
    </location>
</feature>